<name>A0A9P1G4F1_9DINO</name>
<dbReference type="EMBL" id="CAMXCT010002813">
    <property type="protein sequence ID" value="CAI4000624.1"/>
    <property type="molecule type" value="Genomic_DNA"/>
</dbReference>
<feature type="transmembrane region" description="Helical" evidence="1">
    <location>
        <begin position="85"/>
        <end position="107"/>
    </location>
</feature>
<keyword evidence="1" id="KW-1133">Transmembrane helix</keyword>
<keyword evidence="4" id="KW-1185">Reference proteome</keyword>
<dbReference type="EMBL" id="CAMXCT030002813">
    <property type="protein sequence ID" value="CAL4787936.1"/>
    <property type="molecule type" value="Genomic_DNA"/>
</dbReference>
<accession>A0A9P1G4F1</accession>
<gene>
    <name evidence="2" type="ORF">C1SCF055_LOCUS26730</name>
</gene>
<organism evidence="2">
    <name type="scientific">Cladocopium goreaui</name>
    <dbReference type="NCBI Taxonomy" id="2562237"/>
    <lineage>
        <taxon>Eukaryota</taxon>
        <taxon>Sar</taxon>
        <taxon>Alveolata</taxon>
        <taxon>Dinophyceae</taxon>
        <taxon>Suessiales</taxon>
        <taxon>Symbiodiniaceae</taxon>
        <taxon>Cladocopium</taxon>
    </lineage>
</organism>
<dbReference type="OrthoDB" id="436573at2759"/>
<evidence type="ECO:0000313" key="2">
    <source>
        <dbReference type="EMBL" id="CAI4000624.1"/>
    </source>
</evidence>
<evidence type="ECO:0000256" key="1">
    <source>
        <dbReference type="SAM" id="Phobius"/>
    </source>
</evidence>
<keyword evidence="1" id="KW-0812">Transmembrane</keyword>
<sequence length="120" mass="14376">METKEQLRHRTVKELKEMLRQEGYNPGDIMGVEKDELVAKLWMLRQNPMEEDPYPLPLYSNCWTQFILRALFLAALQWIVMSCFIAIHFTLLSILIVALVLTIRNIMVRREKAFRRRKRI</sequence>
<evidence type="ECO:0000313" key="3">
    <source>
        <dbReference type="EMBL" id="CAL4787936.1"/>
    </source>
</evidence>
<comment type="caution">
    <text evidence="2">The sequence shown here is derived from an EMBL/GenBank/DDBJ whole genome shotgun (WGS) entry which is preliminary data.</text>
</comment>
<keyword evidence="1" id="KW-0472">Membrane</keyword>
<reference evidence="2" key="1">
    <citation type="submission" date="2022-10" db="EMBL/GenBank/DDBJ databases">
        <authorList>
            <person name="Chen Y."/>
            <person name="Dougan E. K."/>
            <person name="Chan C."/>
            <person name="Rhodes N."/>
            <person name="Thang M."/>
        </authorList>
    </citation>
    <scope>NUCLEOTIDE SEQUENCE</scope>
</reference>
<dbReference type="AlphaFoldDB" id="A0A9P1G4F1"/>
<protein>
    <submittedName>
        <fullName evidence="3">DUF1707 domain-containing protein</fullName>
    </submittedName>
</protein>
<evidence type="ECO:0000313" key="4">
    <source>
        <dbReference type="Proteomes" id="UP001152797"/>
    </source>
</evidence>
<dbReference type="EMBL" id="CAMXCT020002813">
    <property type="protein sequence ID" value="CAL1153999.1"/>
    <property type="molecule type" value="Genomic_DNA"/>
</dbReference>
<dbReference type="Proteomes" id="UP001152797">
    <property type="component" value="Unassembled WGS sequence"/>
</dbReference>
<reference evidence="3 4" key="2">
    <citation type="submission" date="2024-05" db="EMBL/GenBank/DDBJ databases">
        <authorList>
            <person name="Chen Y."/>
            <person name="Shah S."/>
            <person name="Dougan E. K."/>
            <person name="Thang M."/>
            <person name="Chan C."/>
        </authorList>
    </citation>
    <scope>NUCLEOTIDE SEQUENCE [LARGE SCALE GENOMIC DNA]</scope>
</reference>
<proteinExistence type="predicted"/>